<keyword evidence="2" id="KW-1185">Reference proteome</keyword>
<dbReference type="EMBL" id="BGZK01000025">
    <property type="protein sequence ID" value="GBP07146.1"/>
    <property type="molecule type" value="Genomic_DNA"/>
</dbReference>
<accession>A0A4C1SYV4</accession>
<evidence type="ECO:0000313" key="2">
    <source>
        <dbReference type="Proteomes" id="UP000299102"/>
    </source>
</evidence>
<gene>
    <name evidence="1" type="ORF">EVAR_92056_1</name>
</gene>
<organism evidence="1 2">
    <name type="scientific">Eumeta variegata</name>
    <name type="common">Bagworm moth</name>
    <name type="synonym">Eumeta japonica</name>
    <dbReference type="NCBI Taxonomy" id="151549"/>
    <lineage>
        <taxon>Eukaryota</taxon>
        <taxon>Metazoa</taxon>
        <taxon>Ecdysozoa</taxon>
        <taxon>Arthropoda</taxon>
        <taxon>Hexapoda</taxon>
        <taxon>Insecta</taxon>
        <taxon>Pterygota</taxon>
        <taxon>Neoptera</taxon>
        <taxon>Endopterygota</taxon>
        <taxon>Lepidoptera</taxon>
        <taxon>Glossata</taxon>
        <taxon>Ditrysia</taxon>
        <taxon>Tineoidea</taxon>
        <taxon>Psychidae</taxon>
        <taxon>Oiketicinae</taxon>
        <taxon>Eumeta</taxon>
    </lineage>
</organism>
<name>A0A4C1SYV4_EUMVA</name>
<comment type="caution">
    <text evidence="1">The sequence shown here is derived from an EMBL/GenBank/DDBJ whole genome shotgun (WGS) entry which is preliminary data.</text>
</comment>
<dbReference type="AlphaFoldDB" id="A0A4C1SYV4"/>
<evidence type="ECO:0000313" key="1">
    <source>
        <dbReference type="EMBL" id="GBP07146.1"/>
    </source>
</evidence>
<sequence>MPPFAGQSSSSFTVDADGGRHLRRSVTPLLALPQVPDRARCCYPLPLSLRSAAYTSPRPLAPVGPLLTPASA</sequence>
<reference evidence="1 2" key="1">
    <citation type="journal article" date="2019" name="Commun. Biol.">
        <title>The bagworm genome reveals a unique fibroin gene that provides high tensile strength.</title>
        <authorList>
            <person name="Kono N."/>
            <person name="Nakamura H."/>
            <person name="Ohtoshi R."/>
            <person name="Tomita M."/>
            <person name="Numata K."/>
            <person name="Arakawa K."/>
        </authorList>
    </citation>
    <scope>NUCLEOTIDE SEQUENCE [LARGE SCALE GENOMIC DNA]</scope>
</reference>
<proteinExistence type="predicted"/>
<dbReference type="Proteomes" id="UP000299102">
    <property type="component" value="Unassembled WGS sequence"/>
</dbReference>
<protein>
    <submittedName>
        <fullName evidence="1">Uncharacterized protein</fullName>
    </submittedName>
</protein>